<keyword evidence="1" id="KW-1133">Transmembrane helix</keyword>
<comment type="caution">
    <text evidence="3">The sequence shown here is derived from an EMBL/GenBank/DDBJ whole genome shotgun (WGS) entry which is preliminary data.</text>
</comment>
<dbReference type="GO" id="GO:0016301">
    <property type="term" value="F:kinase activity"/>
    <property type="evidence" value="ECO:0007669"/>
    <property type="project" value="UniProtKB-KW"/>
</dbReference>
<keyword evidence="1" id="KW-0812">Transmembrane</keyword>
<evidence type="ECO:0000259" key="2">
    <source>
        <dbReference type="Pfam" id="PF06580"/>
    </source>
</evidence>
<keyword evidence="1" id="KW-0472">Membrane</keyword>
<dbReference type="RefSeq" id="WP_186954818.1">
    <property type="nucleotide sequence ID" value="NZ_JACOFX010000009.1"/>
</dbReference>
<reference evidence="3 4" key="1">
    <citation type="submission" date="2020-08" db="EMBL/GenBank/DDBJ databases">
        <title>Novel species isolated from subtropical streams in China.</title>
        <authorList>
            <person name="Lu H."/>
        </authorList>
    </citation>
    <scope>NUCLEOTIDE SEQUENCE [LARGE SCALE GENOMIC DNA]</scope>
    <source>
        <strain evidence="3 4">NL8W</strain>
    </source>
</reference>
<evidence type="ECO:0000313" key="3">
    <source>
        <dbReference type="EMBL" id="MBC3909290.1"/>
    </source>
</evidence>
<protein>
    <submittedName>
        <fullName evidence="3">Histidine kinase</fullName>
    </submittedName>
</protein>
<keyword evidence="3" id="KW-0808">Transferase</keyword>
<evidence type="ECO:0000313" key="4">
    <source>
        <dbReference type="Proteomes" id="UP000646911"/>
    </source>
</evidence>
<dbReference type="EMBL" id="JACOFX010000009">
    <property type="protein sequence ID" value="MBC3909290.1"/>
    <property type="molecule type" value="Genomic_DNA"/>
</dbReference>
<dbReference type="Proteomes" id="UP000646911">
    <property type="component" value="Unassembled WGS sequence"/>
</dbReference>
<gene>
    <name evidence="3" type="ORF">H8L47_17165</name>
</gene>
<evidence type="ECO:0000256" key="1">
    <source>
        <dbReference type="SAM" id="Phobius"/>
    </source>
</evidence>
<keyword evidence="3" id="KW-0418">Kinase</keyword>
<proteinExistence type="predicted"/>
<sequence length="364" mass="41804">MMPQKKWKLPDWKHFLFILLAWMLVIFFFSLAEYVDSIKASKPAAFSTLLKFSAMSFLSYILLSTTLLIIFENLPSRWLTATHLLIIYVLMIGIFLPLEVCYEISTNYHFARKKTPPSVLQMLTNMAAMGWWLLGFQASVAYFMQVAATLWQRSREQARRTQELRQKNLMLRLSLMECQLEPYFLLSSLDGIGNLIRVAERSLATTALARLSDLLRYVLRFSGDEKPSMADELGFAKAYLSLQELRHGQYLQVKWTLSEYHWCTVSCPPLLLHAILDLALHWSVMFQQKNHLLQANLRQNAGMILFHVSLALETAIAEPDMTQIAAIRERLDILYAGMASLEMTQNNAQIDLSMCIPAGEYQDG</sequence>
<accession>A0ABR6ZC17</accession>
<feature type="domain" description="Signal transduction histidine kinase internal region" evidence="2">
    <location>
        <begin position="172"/>
        <end position="249"/>
    </location>
</feature>
<feature type="transmembrane region" description="Helical" evidence="1">
    <location>
        <begin position="12"/>
        <end position="32"/>
    </location>
</feature>
<feature type="transmembrane region" description="Helical" evidence="1">
    <location>
        <begin position="78"/>
        <end position="98"/>
    </location>
</feature>
<dbReference type="PANTHER" id="PTHR34220:SF7">
    <property type="entry name" value="SENSOR HISTIDINE KINASE YPDA"/>
    <property type="match status" value="1"/>
</dbReference>
<dbReference type="InterPro" id="IPR010559">
    <property type="entry name" value="Sig_transdc_His_kin_internal"/>
</dbReference>
<organism evidence="3 4">
    <name type="scientific">Undibacterium umbellatum</name>
    <dbReference type="NCBI Taxonomy" id="2762300"/>
    <lineage>
        <taxon>Bacteria</taxon>
        <taxon>Pseudomonadati</taxon>
        <taxon>Pseudomonadota</taxon>
        <taxon>Betaproteobacteria</taxon>
        <taxon>Burkholderiales</taxon>
        <taxon>Oxalobacteraceae</taxon>
        <taxon>Undibacterium</taxon>
    </lineage>
</organism>
<dbReference type="Pfam" id="PF06580">
    <property type="entry name" value="His_kinase"/>
    <property type="match status" value="1"/>
</dbReference>
<dbReference type="PANTHER" id="PTHR34220">
    <property type="entry name" value="SENSOR HISTIDINE KINASE YPDA"/>
    <property type="match status" value="1"/>
</dbReference>
<name>A0ABR6ZC17_9BURK</name>
<feature type="transmembrane region" description="Helical" evidence="1">
    <location>
        <begin position="52"/>
        <end position="71"/>
    </location>
</feature>
<keyword evidence="4" id="KW-1185">Reference proteome</keyword>
<dbReference type="InterPro" id="IPR050640">
    <property type="entry name" value="Bact_2-comp_sensor_kinase"/>
</dbReference>
<feature type="transmembrane region" description="Helical" evidence="1">
    <location>
        <begin position="129"/>
        <end position="151"/>
    </location>
</feature>